<gene>
    <name evidence="1" type="ORF">I4F81_003968</name>
</gene>
<accession>A0ACC3BUK0</accession>
<dbReference type="Proteomes" id="UP000798662">
    <property type="component" value="Chromosome 1"/>
</dbReference>
<name>A0ACC3BUK0_PYRYE</name>
<dbReference type="EMBL" id="CM020618">
    <property type="protein sequence ID" value="KAK1861384.1"/>
    <property type="molecule type" value="Genomic_DNA"/>
</dbReference>
<reference evidence="1" key="1">
    <citation type="submission" date="2019-11" db="EMBL/GenBank/DDBJ databases">
        <title>Nori genome reveals adaptations in red seaweeds to the harsh intertidal environment.</title>
        <authorList>
            <person name="Wang D."/>
            <person name="Mao Y."/>
        </authorList>
    </citation>
    <scope>NUCLEOTIDE SEQUENCE</scope>
    <source>
        <tissue evidence="1">Gametophyte</tissue>
    </source>
</reference>
<evidence type="ECO:0000313" key="1">
    <source>
        <dbReference type="EMBL" id="KAK1861384.1"/>
    </source>
</evidence>
<protein>
    <submittedName>
        <fullName evidence="1">Uncharacterized protein</fullName>
    </submittedName>
</protein>
<keyword evidence="2" id="KW-1185">Reference proteome</keyword>
<organism evidence="1 2">
    <name type="scientific">Pyropia yezoensis</name>
    <name type="common">Susabi-nori</name>
    <name type="synonym">Porphyra yezoensis</name>
    <dbReference type="NCBI Taxonomy" id="2788"/>
    <lineage>
        <taxon>Eukaryota</taxon>
        <taxon>Rhodophyta</taxon>
        <taxon>Bangiophyceae</taxon>
        <taxon>Bangiales</taxon>
        <taxon>Bangiaceae</taxon>
        <taxon>Pyropia</taxon>
    </lineage>
</organism>
<comment type="caution">
    <text evidence="1">The sequence shown here is derived from an EMBL/GenBank/DDBJ whole genome shotgun (WGS) entry which is preliminary data.</text>
</comment>
<proteinExistence type="predicted"/>
<evidence type="ECO:0000313" key="2">
    <source>
        <dbReference type="Proteomes" id="UP000798662"/>
    </source>
</evidence>
<sequence>MASLTATFATPPPLLSPRVAVGGGGGAAAMVRTCRRLTLRRSPPPPPLCVGSRSPAPPRASASPPGPPGAAGDAGSAAPPPPPSVGAPATPPATTWWSRLRAAMAPAAAAATLRTYGLSAVLAYGLFDAVTYSLSAVLAARAYLAAGGVWGWAAAPKIFAGMWLINNVSRPLRVAGALALAPVVERWLLLIMANVSPVHGGLSEPVNRVVDSLPSTELLPKIVVNATDYTTLHRIADGTLSPLTGPMTKADYDSVLLKKGIERDGKLWAWTIPLSLPVTAEEAKALKAGEPAALVSESGDVFGTLTVDAAFSWDKPAFLKAVYGTERTDHPGARLWLDDPRTDLVGGSISVLAHDEARPFKDRILYPQSMRALLKEQGYGASVAFQTRNPLHRAHEYALVYGAEKLLKEVGDSSKVGVFLNPLVGQLKGDDVPAATRMETYIKLIDGGFIGEGDMDEELWKSKGQNLREQTRLAGLDMRMFYGGPSEAVMHAIYRQNLGITHFIIGRKHADAPFDDKSAIWGDFDAQEIFEKLEGDLQIKTVNVGFAAYFEELGHVGLCSENKGKTTVSISGSKMREMLNSGSMPDSRVMRPATAQVLMDYYAAKNKSATA</sequence>